<organism evidence="1 2">
    <name type="scientific">Steinernema glaseri</name>
    <dbReference type="NCBI Taxonomy" id="37863"/>
    <lineage>
        <taxon>Eukaryota</taxon>
        <taxon>Metazoa</taxon>
        <taxon>Ecdysozoa</taxon>
        <taxon>Nematoda</taxon>
        <taxon>Chromadorea</taxon>
        <taxon>Rhabditida</taxon>
        <taxon>Tylenchina</taxon>
        <taxon>Panagrolaimomorpha</taxon>
        <taxon>Strongyloidoidea</taxon>
        <taxon>Steinernematidae</taxon>
        <taxon>Steinernema</taxon>
    </lineage>
</organism>
<evidence type="ECO:0000313" key="2">
    <source>
        <dbReference type="WBParaSite" id="L893_g31759.t1"/>
    </source>
</evidence>
<proteinExistence type="predicted"/>
<evidence type="ECO:0000313" key="1">
    <source>
        <dbReference type="Proteomes" id="UP000095287"/>
    </source>
</evidence>
<dbReference type="AlphaFoldDB" id="A0A1I8A0X4"/>
<name>A0A1I8A0X4_9BILA</name>
<dbReference type="Proteomes" id="UP000095287">
    <property type="component" value="Unplaced"/>
</dbReference>
<reference evidence="2" key="1">
    <citation type="submission" date="2016-11" db="UniProtKB">
        <authorList>
            <consortium name="WormBaseParasite"/>
        </authorList>
    </citation>
    <scope>IDENTIFICATION</scope>
</reference>
<keyword evidence="1" id="KW-1185">Reference proteome</keyword>
<dbReference type="WBParaSite" id="L893_g31759.t1">
    <property type="protein sequence ID" value="L893_g31759.t1"/>
    <property type="gene ID" value="L893_g31759"/>
</dbReference>
<protein>
    <submittedName>
        <fullName evidence="2">Uncharacterized protein</fullName>
    </submittedName>
</protein>
<sequence length="102" mass="11732">MFISVESSASSEHLFRFYVPTPTIPTSPPLSHANVNVHMDVPRFVFRRLVNERSHRENNMLQNMGCVYAAHVAMSHGKRCAESEKRRIREVTSAETSGLFWR</sequence>
<accession>A0A1I8A0X4</accession>